<dbReference type="EMBL" id="CAFBNJ010000012">
    <property type="protein sequence ID" value="CAB4943772.1"/>
    <property type="molecule type" value="Genomic_DNA"/>
</dbReference>
<dbReference type="SUPFAM" id="SSF53474">
    <property type="entry name" value="alpha/beta-Hydrolases"/>
    <property type="match status" value="1"/>
</dbReference>
<evidence type="ECO:0000313" key="6">
    <source>
        <dbReference type="EMBL" id="CAB4701073.1"/>
    </source>
</evidence>
<dbReference type="PANTHER" id="PTHR43194:SF2">
    <property type="entry name" value="PEROXISOMAL MEMBRANE PROTEIN LPX1"/>
    <property type="match status" value="1"/>
</dbReference>
<organism evidence="7">
    <name type="scientific">freshwater metagenome</name>
    <dbReference type="NCBI Taxonomy" id="449393"/>
    <lineage>
        <taxon>unclassified sequences</taxon>
        <taxon>metagenomes</taxon>
        <taxon>ecological metagenomes</taxon>
    </lineage>
</organism>
<evidence type="ECO:0000259" key="1">
    <source>
        <dbReference type="Pfam" id="PF00561"/>
    </source>
</evidence>
<dbReference type="AlphaFoldDB" id="A0A6J7JNU7"/>
<feature type="domain" description="AB hydrolase-1" evidence="1">
    <location>
        <begin position="25"/>
        <end position="267"/>
    </location>
</feature>
<evidence type="ECO:0000313" key="2">
    <source>
        <dbReference type="EMBL" id="CAB4331964.1"/>
    </source>
</evidence>
<dbReference type="EMBL" id="CAESAL010000005">
    <property type="protein sequence ID" value="CAB4331964.1"/>
    <property type="molecule type" value="Genomic_DNA"/>
</dbReference>
<dbReference type="InterPro" id="IPR029058">
    <property type="entry name" value="AB_hydrolase_fold"/>
</dbReference>
<dbReference type="PANTHER" id="PTHR43194">
    <property type="entry name" value="HYDROLASE ALPHA/BETA FOLD FAMILY"/>
    <property type="match status" value="1"/>
</dbReference>
<accession>A0A6J7JNU7</accession>
<evidence type="ECO:0000313" key="3">
    <source>
        <dbReference type="EMBL" id="CAB4370259.1"/>
    </source>
</evidence>
<dbReference type="Gene3D" id="3.40.50.1820">
    <property type="entry name" value="alpha/beta hydrolase"/>
    <property type="match status" value="1"/>
</dbReference>
<proteinExistence type="predicted"/>
<evidence type="ECO:0000313" key="5">
    <source>
        <dbReference type="EMBL" id="CAB4623240.1"/>
    </source>
</evidence>
<evidence type="ECO:0000313" key="7">
    <source>
        <dbReference type="EMBL" id="CAB4943772.1"/>
    </source>
</evidence>
<dbReference type="EMBL" id="CAFBRD010000010">
    <property type="protein sequence ID" value="CAB5074478.1"/>
    <property type="molecule type" value="Genomic_DNA"/>
</dbReference>
<dbReference type="EMBL" id="CAFBOK010000076">
    <property type="protein sequence ID" value="CAB4982254.1"/>
    <property type="molecule type" value="Genomic_DNA"/>
</dbReference>
<dbReference type="InterPro" id="IPR050228">
    <property type="entry name" value="Carboxylesterase_BioH"/>
</dbReference>
<dbReference type="EMBL" id="CAEUNJ010000003">
    <property type="protein sequence ID" value="CAB4370259.1"/>
    <property type="molecule type" value="Genomic_DNA"/>
</dbReference>
<evidence type="ECO:0000313" key="4">
    <source>
        <dbReference type="EMBL" id="CAB4579408.1"/>
    </source>
</evidence>
<sequence>MQTFEVTGANGITLVADERGPSDAPPVLLLHGGGQTRHSWAGTSQTLADQGWRSVTLDFRGHGDSEWAEGGDYRLVSFAGDVDAVVSTFDQPPFIIGASLGGFTSMLLAGEIHPGVARGVVLVDIIPEMESAGSHRVAEFMSAKAKEGFSSLDEVADAIAAYNPHRPRPSNLDGLRKNVRERDGRWYWHWDPAFAGGGEGIADMGPSEVTDIDRLHAAIAKIIDDGIPVMLVRGRVSDLVSAEGAQRFCERFPSVEFVDVSGAGHMVAGDRNDAFTDAVVGFLNRHSDV</sequence>
<reference evidence="7" key="1">
    <citation type="submission" date="2020-05" db="EMBL/GenBank/DDBJ databases">
        <authorList>
            <person name="Chiriac C."/>
            <person name="Salcher M."/>
            <person name="Ghai R."/>
            <person name="Kavagutti S V."/>
        </authorList>
    </citation>
    <scope>NUCLEOTIDE SEQUENCE</scope>
</reference>
<evidence type="ECO:0000313" key="9">
    <source>
        <dbReference type="EMBL" id="CAB5074478.1"/>
    </source>
</evidence>
<dbReference type="EMBL" id="CAEZTY010000010">
    <property type="protein sequence ID" value="CAB4579408.1"/>
    <property type="molecule type" value="Genomic_DNA"/>
</dbReference>
<dbReference type="Pfam" id="PF00561">
    <property type="entry name" value="Abhydrolase_1"/>
    <property type="match status" value="1"/>
</dbReference>
<dbReference type="EMBL" id="CAEZVC010000053">
    <property type="protein sequence ID" value="CAB4623240.1"/>
    <property type="molecule type" value="Genomic_DNA"/>
</dbReference>
<name>A0A6J7JNU7_9ZZZZ</name>
<protein>
    <submittedName>
        <fullName evidence="7">Unannotated protein</fullName>
    </submittedName>
</protein>
<dbReference type="EMBL" id="CAEZXY010000015">
    <property type="protein sequence ID" value="CAB4701073.1"/>
    <property type="molecule type" value="Genomic_DNA"/>
</dbReference>
<evidence type="ECO:0000313" key="8">
    <source>
        <dbReference type="EMBL" id="CAB4982254.1"/>
    </source>
</evidence>
<dbReference type="InterPro" id="IPR000073">
    <property type="entry name" value="AB_hydrolase_1"/>
</dbReference>
<gene>
    <name evidence="4" type="ORF">UFOPK1762_00473</name>
    <name evidence="5" type="ORF">UFOPK1906_00962</name>
    <name evidence="6" type="ORF">UFOPK2624_00553</name>
    <name evidence="2" type="ORF">UFOPK3331_00264</name>
    <name evidence="7" type="ORF">UFOPK3785_00376</name>
    <name evidence="8" type="ORF">UFOPK3927_00783</name>
    <name evidence="3" type="ORF">UFOPK4201_00103</name>
    <name evidence="9" type="ORF">UFOPK4371_00320</name>
</gene>